<evidence type="ECO:0000313" key="13">
    <source>
        <dbReference type="EMBL" id="GAA0141851.1"/>
    </source>
</evidence>
<sequence length="141" mass="16007">MDGEIQNIKKWNIIYPIYINSKKTIAEGRRINGSKACENPTCNEISDCCKHLKIPCVIELEKAYPRDFFQRGRLRVLLKREDGSLYNPEIDSRKKLMLSIAELVPRHPGRTKKQEPASTSAPSSSKSGKGGRKKRLVKTHA</sequence>
<feature type="compositionally biased region" description="Basic residues" evidence="12">
    <location>
        <begin position="129"/>
        <end position="141"/>
    </location>
</feature>
<keyword evidence="14" id="KW-1185">Reference proteome</keyword>
<comment type="similarity">
    <text evidence="3">Belongs to the SRP19 family.</text>
</comment>
<dbReference type="PANTHER" id="PTHR17453">
    <property type="entry name" value="SIGNAL RECOGNITION PARTICLE 19 KD PROTEIN"/>
    <property type="match status" value="1"/>
</dbReference>
<feature type="region of interest" description="Disordered" evidence="12">
    <location>
        <begin position="102"/>
        <end position="141"/>
    </location>
</feature>
<dbReference type="Proteomes" id="UP001454036">
    <property type="component" value="Unassembled WGS sequence"/>
</dbReference>
<dbReference type="GO" id="GO:0005730">
    <property type="term" value="C:nucleolus"/>
    <property type="evidence" value="ECO:0007669"/>
    <property type="project" value="UniProtKB-SubCell"/>
</dbReference>
<accession>A0AAV3NSR0</accession>
<dbReference type="AlphaFoldDB" id="A0AAV3NSR0"/>
<dbReference type="Gene3D" id="3.30.56.30">
    <property type="entry name" value="Signal recognition particle, SRP19-like subunit"/>
    <property type="match status" value="1"/>
</dbReference>
<evidence type="ECO:0000313" key="14">
    <source>
        <dbReference type="Proteomes" id="UP001454036"/>
    </source>
</evidence>
<comment type="caution">
    <text evidence="13">The sequence shown here is derived from an EMBL/GenBank/DDBJ whole genome shotgun (WGS) entry which is preliminary data.</text>
</comment>
<evidence type="ECO:0000256" key="7">
    <source>
        <dbReference type="ARBA" id="ARBA00023242"/>
    </source>
</evidence>
<protein>
    <recommendedName>
        <fullName evidence="10">Signal recognition particle 19 kDa protein</fullName>
    </recommendedName>
</protein>
<dbReference type="SUPFAM" id="SSF69695">
    <property type="entry name" value="SRP19"/>
    <property type="match status" value="1"/>
</dbReference>
<dbReference type="FunFam" id="3.30.56.30:FF:000002">
    <property type="entry name" value="Signal recognition particle 19kDa"/>
    <property type="match status" value="1"/>
</dbReference>
<dbReference type="GO" id="GO:0008312">
    <property type="term" value="F:7S RNA binding"/>
    <property type="evidence" value="ECO:0007669"/>
    <property type="project" value="InterPro"/>
</dbReference>
<keyword evidence="5" id="KW-0694">RNA-binding</keyword>
<evidence type="ECO:0000256" key="10">
    <source>
        <dbReference type="ARBA" id="ARBA00033772"/>
    </source>
</evidence>
<dbReference type="GO" id="GO:0006617">
    <property type="term" value="P:SRP-dependent cotranslational protein targeting to membrane, signal sequence recognition"/>
    <property type="evidence" value="ECO:0007669"/>
    <property type="project" value="TreeGrafter"/>
</dbReference>
<keyword evidence="4" id="KW-0963">Cytoplasm</keyword>
<dbReference type="Pfam" id="PF01922">
    <property type="entry name" value="SRP19"/>
    <property type="match status" value="1"/>
</dbReference>
<evidence type="ECO:0000256" key="4">
    <source>
        <dbReference type="ARBA" id="ARBA00022490"/>
    </source>
</evidence>
<proteinExistence type="inferred from homology"/>
<evidence type="ECO:0000256" key="5">
    <source>
        <dbReference type="ARBA" id="ARBA00022884"/>
    </source>
</evidence>
<evidence type="ECO:0000256" key="8">
    <source>
        <dbReference type="ARBA" id="ARBA00023274"/>
    </source>
</evidence>
<dbReference type="InterPro" id="IPR002778">
    <property type="entry name" value="Signal_recog_particle_SRP19"/>
</dbReference>
<reference evidence="13 14" key="1">
    <citation type="submission" date="2024-01" db="EMBL/GenBank/DDBJ databases">
        <title>The complete chloroplast genome sequence of Lithospermum erythrorhizon: insights into the phylogenetic relationship among Boraginaceae species and the maternal lineages of purple gromwells.</title>
        <authorList>
            <person name="Okada T."/>
            <person name="Watanabe K."/>
        </authorList>
    </citation>
    <scope>NUCLEOTIDE SEQUENCE [LARGE SCALE GENOMIC DNA]</scope>
</reference>
<evidence type="ECO:0000256" key="9">
    <source>
        <dbReference type="ARBA" id="ARBA00033761"/>
    </source>
</evidence>
<keyword evidence="7" id="KW-0539">Nucleus</keyword>
<keyword evidence="6" id="KW-0733">Signal recognition particle</keyword>
<organism evidence="13 14">
    <name type="scientific">Lithospermum erythrorhizon</name>
    <name type="common">Purple gromwell</name>
    <name type="synonym">Lithospermum officinale var. erythrorhizon</name>
    <dbReference type="NCBI Taxonomy" id="34254"/>
    <lineage>
        <taxon>Eukaryota</taxon>
        <taxon>Viridiplantae</taxon>
        <taxon>Streptophyta</taxon>
        <taxon>Embryophyta</taxon>
        <taxon>Tracheophyta</taxon>
        <taxon>Spermatophyta</taxon>
        <taxon>Magnoliopsida</taxon>
        <taxon>eudicotyledons</taxon>
        <taxon>Gunneridae</taxon>
        <taxon>Pentapetalae</taxon>
        <taxon>asterids</taxon>
        <taxon>lamiids</taxon>
        <taxon>Boraginales</taxon>
        <taxon>Boraginaceae</taxon>
        <taxon>Boraginoideae</taxon>
        <taxon>Lithospermeae</taxon>
        <taxon>Lithospermum</taxon>
    </lineage>
</organism>
<comment type="subunit">
    <text evidence="9">Component of a signal recognition particle complex that consists of a 7SL RNA molecule of 300 nucleotides and six protein subunits: SRP72, SRP68, SRP54, SRP19, SRP14 and SRP9.</text>
</comment>
<dbReference type="InterPro" id="IPR036521">
    <property type="entry name" value="SRP19-like_sf"/>
</dbReference>
<dbReference type="EMBL" id="BAABME010000333">
    <property type="protein sequence ID" value="GAA0141851.1"/>
    <property type="molecule type" value="Genomic_DNA"/>
</dbReference>
<evidence type="ECO:0000256" key="1">
    <source>
        <dbReference type="ARBA" id="ARBA00004496"/>
    </source>
</evidence>
<name>A0AAV3NSR0_LITER</name>
<evidence type="ECO:0000256" key="12">
    <source>
        <dbReference type="SAM" id="MobiDB-lite"/>
    </source>
</evidence>
<gene>
    <name evidence="13" type="ORF">LIER_02901</name>
</gene>
<evidence type="ECO:0000256" key="2">
    <source>
        <dbReference type="ARBA" id="ARBA00004604"/>
    </source>
</evidence>
<evidence type="ECO:0000256" key="3">
    <source>
        <dbReference type="ARBA" id="ARBA00008910"/>
    </source>
</evidence>
<keyword evidence="8" id="KW-0687">Ribonucleoprotein</keyword>
<evidence type="ECO:0000256" key="11">
    <source>
        <dbReference type="ARBA" id="ARBA00045518"/>
    </source>
</evidence>
<comment type="function">
    <text evidence="11">Component of the signal recognition particle (SRP) complex, a ribonucleoprotein complex that mediates the cotranslational targeting of secretory and membrane proteins to the endoplasmic reticulum (ER). Binds directly to 7SL RNA. Mediates binding of SRP54 to the SRP complex.</text>
</comment>
<dbReference type="GO" id="GO:0005786">
    <property type="term" value="C:signal recognition particle, endoplasmic reticulum targeting"/>
    <property type="evidence" value="ECO:0007669"/>
    <property type="project" value="UniProtKB-KW"/>
</dbReference>
<dbReference type="PANTHER" id="PTHR17453:SF0">
    <property type="entry name" value="SIGNAL RECOGNITION PARTICLE 19 KDA PROTEIN"/>
    <property type="match status" value="1"/>
</dbReference>
<comment type="subcellular location">
    <subcellularLocation>
        <location evidence="1">Cytoplasm</location>
    </subcellularLocation>
    <subcellularLocation>
        <location evidence="2">Nucleus</location>
        <location evidence="2">Nucleolus</location>
    </subcellularLocation>
</comment>
<evidence type="ECO:0000256" key="6">
    <source>
        <dbReference type="ARBA" id="ARBA00023135"/>
    </source>
</evidence>